<dbReference type="PANTHER" id="PTHR47268:SF4">
    <property type="entry name" value="ACYLPHOSPHATASE"/>
    <property type="match status" value="1"/>
</dbReference>
<dbReference type="InterPro" id="IPR001792">
    <property type="entry name" value="Acylphosphatase-like_dom"/>
</dbReference>
<protein>
    <recommendedName>
        <fullName evidence="2 4">Acylphosphatase</fullName>
        <ecNumber evidence="2 4">3.6.1.7</ecNumber>
    </recommendedName>
</protein>
<dbReference type="PRINTS" id="PR00112">
    <property type="entry name" value="ACYLPHPHTASE"/>
</dbReference>
<accession>A0A0G0JDR0</accession>
<dbReference type="PANTHER" id="PTHR47268">
    <property type="entry name" value="ACYLPHOSPHATASE"/>
    <property type="match status" value="1"/>
</dbReference>
<evidence type="ECO:0000256" key="5">
    <source>
        <dbReference type="RuleBase" id="RU000553"/>
    </source>
</evidence>
<comment type="catalytic activity">
    <reaction evidence="3 4 5">
        <text>an acyl phosphate + H2O = a carboxylate + phosphate + H(+)</text>
        <dbReference type="Rhea" id="RHEA:14965"/>
        <dbReference type="ChEBI" id="CHEBI:15377"/>
        <dbReference type="ChEBI" id="CHEBI:15378"/>
        <dbReference type="ChEBI" id="CHEBI:29067"/>
        <dbReference type="ChEBI" id="CHEBI:43474"/>
        <dbReference type="ChEBI" id="CHEBI:59918"/>
        <dbReference type="EC" id="3.6.1.7"/>
    </reaction>
</comment>
<keyword evidence="4 5" id="KW-0378">Hydrolase</keyword>
<feature type="active site" evidence="4">
    <location>
        <position position="19"/>
    </location>
</feature>
<evidence type="ECO:0000256" key="6">
    <source>
        <dbReference type="RuleBase" id="RU004168"/>
    </source>
</evidence>
<dbReference type="Pfam" id="PF00708">
    <property type="entry name" value="Acylphosphatase"/>
    <property type="match status" value="1"/>
</dbReference>
<dbReference type="PROSITE" id="PS00151">
    <property type="entry name" value="ACYLPHOSPHATASE_2"/>
    <property type="match status" value="1"/>
</dbReference>
<comment type="caution">
    <text evidence="8">The sequence shown here is derived from an EMBL/GenBank/DDBJ whole genome shotgun (WGS) entry which is preliminary data.</text>
</comment>
<dbReference type="SUPFAM" id="SSF54975">
    <property type="entry name" value="Acylphosphatase/BLUF domain-like"/>
    <property type="match status" value="1"/>
</dbReference>
<dbReference type="Gene3D" id="3.30.70.100">
    <property type="match status" value="1"/>
</dbReference>
<evidence type="ECO:0000313" key="8">
    <source>
        <dbReference type="EMBL" id="KKQ64842.1"/>
    </source>
</evidence>
<evidence type="ECO:0000256" key="1">
    <source>
        <dbReference type="ARBA" id="ARBA00005614"/>
    </source>
</evidence>
<evidence type="ECO:0000256" key="4">
    <source>
        <dbReference type="PROSITE-ProRule" id="PRU00520"/>
    </source>
</evidence>
<reference evidence="8 9" key="1">
    <citation type="journal article" date="2015" name="Nature">
        <title>rRNA introns, odd ribosomes, and small enigmatic genomes across a large radiation of phyla.</title>
        <authorList>
            <person name="Brown C.T."/>
            <person name="Hug L.A."/>
            <person name="Thomas B.C."/>
            <person name="Sharon I."/>
            <person name="Castelle C.J."/>
            <person name="Singh A."/>
            <person name="Wilkins M.J."/>
            <person name="Williams K.H."/>
            <person name="Banfield J.F."/>
        </authorList>
    </citation>
    <scope>NUCLEOTIDE SEQUENCE [LARGE SCALE GENOMIC DNA]</scope>
</reference>
<feature type="domain" description="Acylphosphatase-like" evidence="7">
    <location>
        <begin position="4"/>
        <end position="90"/>
    </location>
</feature>
<dbReference type="PROSITE" id="PS00150">
    <property type="entry name" value="ACYLPHOSPHATASE_1"/>
    <property type="match status" value="1"/>
</dbReference>
<dbReference type="InterPro" id="IPR020456">
    <property type="entry name" value="Acylphosphatase"/>
</dbReference>
<organism evidence="8 9">
    <name type="scientific">Candidatus Daviesbacteria bacterium GW2011_GWA2_38_24</name>
    <dbReference type="NCBI Taxonomy" id="1618422"/>
    <lineage>
        <taxon>Bacteria</taxon>
        <taxon>Candidatus Daviesiibacteriota</taxon>
    </lineage>
</organism>
<dbReference type="GO" id="GO:0003998">
    <property type="term" value="F:acylphosphatase activity"/>
    <property type="evidence" value="ECO:0007669"/>
    <property type="project" value="UniProtKB-EC"/>
</dbReference>
<dbReference type="InterPro" id="IPR017968">
    <property type="entry name" value="Acylphosphatase_CS"/>
</dbReference>
<dbReference type="EC" id="3.6.1.7" evidence="2 4"/>
<proteinExistence type="inferred from homology"/>
<evidence type="ECO:0000256" key="3">
    <source>
        <dbReference type="ARBA" id="ARBA00047645"/>
    </source>
</evidence>
<dbReference type="Proteomes" id="UP000034235">
    <property type="component" value="Unassembled WGS sequence"/>
</dbReference>
<dbReference type="EMBL" id="LBUP01000015">
    <property type="protein sequence ID" value="KKQ64842.1"/>
    <property type="molecule type" value="Genomic_DNA"/>
</dbReference>
<dbReference type="AlphaFoldDB" id="A0A0G0JDR0"/>
<name>A0A0G0JDR0_9BACT</name>
<evidence type="ECO:0000256" key="2">
    <source>
        <dbReference type="ARBA" id="ARBA00012150"/>
    </source>
</evidence>
<dbReference type="PROSITE" id="PS51160">
    <property type="entry name" value="ACYLPHOSPHATASE_3"/>
    <property type="match status" value="1"/>
</dbReference>
<dbReference type="InterPro" id="IPR036046">
    <property type="entry name" value="Acylphosphatase-like_dom_sf"/>
</dbReference>
<feature type="active site" evidence="4">
    <location>
        <position position="37"/>
    </location>
</feature>
<comment type="similarity">
    <text evidence="1 6">Belongs to the acylphosphatase family.</text>
</comment>
<evidence type="ECO:0000313" key="9">
    <source>
        <dbReference type="Proteomes" id="UP000034235"/>
    </source>
</evidence>
<gene>
    <name evidence="8" type="ORF">US86_C0015G0005</name>
</gene>
<sequence>MQKQIVLKIYGKVQGVFFRDSSRKKAKELNLSGWARNEPDGMVQIVAEGEEKDLKKLIEWCADGPYHAKVEKMDAEWKTSTSQFDDFMIK</sequence>
<evidence type="ECO:0000259" key="7">
    <source>
        <dbReference type="PROSITE" id="PS51160"/>
    </source>
</evidence>